<dbReference type="GO" id="GO:0005524">
    <property type="term" value="F:ATP binding"/>
    <property type="evidence" value="ECO:0007669"/>
    <property type="project" value="UniProtKB-KW"/>
</dbReference>
<comment type="similarity">
    <text evidence="1">Belongs to the ABC transporter superfamily.</text>
</comment>
<gene>
    <name evidence="6" type="ORF">GCM10009851_34640</name>
</gene>
<evidence type="ECO:0000256" key="4">
    <source>
        <dbReference type="ARBA" id="ARBA00022840"/>
    </source>
</evidence>
<reference evidence="7" key="1">
    <citation type="journal article" date="2019" name="Int. J. Syst. Evol. Microbiol.">
        <title>The Global Catalogue of Microorganisms (GCM) 10K type strain sequencing project: providing services to taxonomists for standard genome sequencing and annotation.</title>
        <authorList>
            <consortium name="The Broad Institute Genomics Platform"/>
            <consortium name="The Broad Institute Genome Sequencing Center for Infectious Disease"/>
            <person name="Wu L."/>
            <person name="Ma J."/>
        </authorList>
    </citation>
    <scope>NUCLEOTIDE SEQUENCE [LARGE SCALE GENOMIC DNA]</scope>
    <source>
        <strain evidence="7">JCM 16117</strain>
    </source>
</reference>
<organism evidence="6 7">
    <name type="scientific">Herbiconiux moechotypicola</name>
    <dbReference type="NCBI Taxonomy" id="637393"/>
    <lineage>
        <taxon>Bacteria</taxon>
        <taxon>Bacillati</taxon>
        <taxon>Actinomycetota</taxon>
        <taxon>Actinomycetes</taxon>
        <taxon>Micrococcales</taxon>
        <taxon>Microbacteriaceae</taxon>
        <taxon>Herbiconiux</taxon>
    </lineage>
</organism>
<keyword evidence="7" id="KW-1185">Reference proteome</keyword>
<dbReference type="InterPro" id="IPR017911">
    <property type="entry name" value="MacB-like_ATP-bd"/>
</dbReference>
<dbReference type="RefSeq" id="WP_259480794.1">
    <property type="nucleotide sequence ID" value="NZ_BAAAQY010000012.1"/>
</dbReference>
<evidence type="ECO:0000256" key="1">
    <source>
        <dbReference type="ARBA" id="ARBA00005417"/>
    </source>
</evidence>
<dbReference type="InterPro" id="IPR017871">
    <property type="entry name" value="ABC_transporter-like_CS"/>
</dbReference>
<proteinExistence type="inferred from homology"/>
<dbReference type="SUPFAM" id="SSF52540">
    <property type="entry name" value="P-loop containing nucleoside triphosphate hydrolases"/>
    <property type="match status" value="1"/>
</dbReference>
<dbReference type="PROSITE" id="PS50893">
    <property type="entry name" value="ABC_TRANSPORTER_2"/>
    <property type="match status" value="1"/>
</dbReference>
<sequence length="225" mass="24313">MTALLELSGVGRSFGVGAPPVLHQLDLVVHNDDFLAITGPSGAGKSTLLNILGLLDRPTEGEYRFDGAPTRDLRETERAALRGSGIGFVFQGFHLLAARTVLENVLLAFIYGSVPRHERTSRARDALTKVGLTHRMDAFPGTLSGGERQRVAIARAVCTGPRLLLADEPTGNLDQANADGVMRLFAELNDDGLAVVMITHDREIARRARRHARLSDGRLDTEAKA</sequence>
<evidence type="ECO:0000313" key="6">
    <source>
        <dbReference type="EMBL" id="GAA2246282.1"/>
    </source>
</evidence>
<dbReference type="PANTHER" id="PTHR24220:SF689">
    <property type="entry name" value="LIPOPROTEIN-RELEASING SYSTEM ATP-BINDING PROTEIN LOLD"/>
    <property type="match status" value="1"/>
</dbReference>
<protein>
    <submittedName>
        <fullName evidence="6">ABC transporter ATP-binding protein</fullName>
    </submittedName>
</protein>
<dbReference type="SMART" id="SM00382">
    <property type="entry name" value="AAA"/>
    <property type="match status" value="1"/>
</dbReference>
<feature type="domain" description="ABC transporter" evidence="5">
    <location>
        <begin position="5"/>
        <end position="225"/>
    </location>
</feature>
<dbReference type="PANTHER" id="PTHR24220">
    <property type="entry name" value="IMPORT ATP-BINDING PROTEIN"/>
    <property type="match status" value="1"/>
</dbReference>
<dbReference type="EMBL" id="BAAAQY010000012">
    <property type="protein sequence ID" value="GAA2246282.1"/>
    <property type="molecule type" value="Genomic_DNA"/>
</dbReference>
<evidence type="ECO:0000256" key="2">
    <source>
        <dbReference type="ARBA" id="ARBA00022448"/>
    </source>
</evidence>
<keyword evidence="3" id="KW-0547">Nucleotide-binding</keyword>
<comment type="caution">
    <text evidence="6">The sequence shown here is derived from an EMBL/GenBank/DDBJ whole genome shotgun (WGS) entry which is preliminary data.</text>
</comment>
<keyword evidence="2" id="KW-0813">Transport</keyword>
<keyword evidence="4 6" id="KW-0067">ATP-binding</keyword>
<dbReference type="Proteomes" id="UP001500929">
    <property type="component" value="Unassembled WGS sequence"/>
</dbReference>
<dbReference type="InterPro" id="IPR015854">
    <property type="entry name" value="ABC_transpr_LolD-like"/>
</dbReference>
<dbReference type="PROSITE" id="PS00211">
    <property type="entry name" value="ABC_TRANSPORTER_1"/>
    <property type="match status" value="1"/>
</dbReference>
<dbReference type="InterPro" id="IPR003439">
    <property type="entry name" value="ABC_transporter-like_ATP-bd"/>
</dbReference>
<dbReference type="CDD" id="cd03255">
    <property type="entry name" value="ABC_MJ0796_LolCDE_FtsE"/>
    <property type="match status" value="1"/>
</dbReference>
<dbReference type="InterPro" id="IPR027417">
    <property type="entry name" value="P-loop_NTPase"/>
</dbReference>
<evidence type="ECO:0000313" key="7">
    <source>
        <dbReference type="Proteomes" id="UP001500929"/>
    </source>
</evidence>
<dbReference type="Pfam" id="PF00005">
    <property type="entry name" value="ABC_tran"/>
    <property type="match status" value="1"/>
</dbReference>
<evidence type="ECO:0000256" key="3">
    <source>
        <dbReference type="ARBA" id="ARBA00022741"/>
    </source>
</evidence>
<dbReference type="InterPro" id="IPR003593">
    <property type="entry name" value="AAA+_ATPase"/>
</dbReference>
<evidence type="ECO:0000259" key="5">
    <source>
        <dbReference type="PROSITE" id="PS50893"/>
    </source>
</evidence>
<accession>A0ABP5QWR7</accession>
<dbReference type="Gene3D" id="3.40.50.300">
    <property type="entry name" value="P-loop containing nucleotide triphosphate hydrolases"/>
    <property type="match status" value="1"/>
</dbReference>
<name>A0ABP5QWR7_9MICO</name>